<organism evidence="4 5">
    <name type="scientific">Photobacterium angustum</name>
    <dbReference type="NCBI Taxonomy" id="661"/>
    <lineage>
        <taxon>Bacteria</taxon>
        <taxon>Pseudomonadati</taxon>
        <taxon>Pseudomonadota</taxon>
        <taxon>Gammaproteobacteria</taxon>
        <taxon>Vibrionales</taxon>
        <taxon>Vibrionaceae</taxon>
        <taxon>Photobacterium</taxon>
    </lineage>
</organism>
<evidence type="ECO:0000259" key="3">
    <source>
        <dbReference type="PROSITE" id="PS50887"/>
    </source>
</evidence>
<dbReference type="Proteomes" id="UP000238730">
    <property type="component" value="Unassembled WGS sequence"/>
</dbReference>
<dbReference type="EC" id="2.7.7.65" evidence="1"/>
<dbReference type="OrthoDB" id="70510at2"/>
<dbReference type="PANTHER" id="PTHR45138">
    <property type="entry name" value="REGULATORY COMPONENTS OF SENSORY TRANSDUCTION SYSTEM"/>
    <property type="match status" value="1"/>
</dbReference>
<dbReference type="InterPro" id="IPR000160">
    <property type="entry name" value="GGDEF_dom"/>
</dbReference>
<dbReference type="AlphaFoldDB" id="A0A2S7VL08"/>
<dbReference type="SMART" id="SM00267">
    <property type="entry name" value="GGDEF"/>
    <property type="match status" value="1"/>
</dbReference>
<dbReference type="InterPro" id="IPR029787">
    <property type="entry name" value="Nucleotide_cyclase"/>
</dbReference>
<dbReference type="PROSITE" id="PS50887">
    <property type="entry name" value="GGDEF"/>
    <property type="match status" value="1"/>
</dbReference>
<evidence type="ECO:0000313" key="4">
    <source>
        <dbReference type="EMBL" id="PQJ62836.1"/>
    </source>
</evidence>
<name>A0A2S7VL08_PHOAN</name>
<reference evidence="4 5" key="1">
    <citation type="submission" date="2016-12" db="EMBL/GenBank/DDBJ databases">
        <title>Diversity of luminous bacteria.</title>
        <authorList>
            <person name="Yoshizawa S."/>
            <person name="Kogure K."/>
        </authorList>
    </citation>
    <scope>NUCLEOTIDE SEQUENCE [LARGE SCALE GENOMIC DNA]</scope>
    <source>
        <strain evidence="4 5">LC1-200</strain>
    </source>
</reference>
<dbReference type="InterPro" id="IPR050469">
    <property type="entry name" value="Diguanylate_Cyclase"/>
</dbReference>
<dbReference type="CDD" id="cd01949">
    <property type="entry name" value="GGDEF"/>
    <property type="match status" value="1"/>
</dbReference>
<dbReference type="PANTHER" id="PTHR45138:SF9">
    <property type="entry name" value="DIGUANYLATE CYCLASE DGCM-RELATED"/>
    <property type="match status" value="1"/>
</dbReference>
<dbReference type="Gene3D" id="3.30.70.270">
    <property type="match status" value="1"/>
</dbReference>
<dbReference type="GO" id="GO:0052621">
    <property type="term" value="F:diguanylate cyclase activity"/>
    <property type="evidence" value="ECO:0007669"/>
    <property type="project" value="UniProtKB-EC"/>
</dbReference>
<evidence type="ECO:0000313" key="5">
    <source>
        <dbReference type="Proteomes" id="UP000238730"/>
    </source>
</evidence>
<accession>A0A2S7VL08</accession>
<evidence type="ECO:0000256" key="1">
    <source>
        <dbReference type="ARBA" id="ARBA00012528"/>
    </source>
</evidence>
<dbReference type="RefSeq" id="WP_105062600.1">
    <property type="nucleotide sequence ID" value="NZ_MSCJ01000003.1"/>
</dbReference>
<dbReference type="Pfam" id="PF00990">
    <property type="entry name" value="GGDEF"/>
    <property type="match status" value="1"/>
</dbReference>
<comment type="caution">
    <text evidence="4">The sequence shown here is derived from an EMBL/GenBank/DDBJ whole genome shotgun (WGS) entry which is preliminary data.</text>
</comment>
<dbReference type="InterPro" id="IPR043128">
    <property type="entry name" value="Rev_trsase/Diguanyl_cyclase"/>
</dbReference>
<proteinExistence type="predicted"/>
<dbReference type="SUPFAM" id="SSF55073">
    <property type="entry name" value="Nucleotide cyclase"/>
    <property type="match status" value="1"/>
</dbReference>
<evidence type="ECO:0000256" key="2">
    <source>
        <dbReference type="ARBA" id="ARBA00034247"/>
    </source>
</evidence>
<feature type="domain" description="GGDEF" evidence="3">
    <location>
        <begin position="156"/>
        <end position="274"/>
    </location>
</feature>
<dbReference type="EMBL" id="MSCJ01000003">
    <property type="protein sequence ID" value="PQJ62836.1"/>
    <property type="molecule type" value="Genomic_DNA"/>
</dbReference>
<sequence length="274" mass="31931">MINAAEEYLTPFLAGFPGFLCVRNKEHRIVFINENLKHWLNFHTNVDLLGMTYEEVMSTNVLSSCFITYVYHHNLATDVSAHSSANVIECKLKNNTLYFDVIEFDTVINTETFYYTVAKDITDLYCEKEQYQHISLIDDLSGLYNKRFFNNYYFTNKSTIILIDLDNFKHVNDDYGHVKGDELIKKFSSLLRSIFRSEDSVIRYGGDEFVIITENNNALAIRNRIKLINEKISNDFGDLSFVSFSYGTENYQGDIVKTMNIIDKKMYENKKSKL</sequence>
<gene>
    <name evidence="4" type="ORF">BTO08_21745</name>
</gene>
<dbReference type="NCBIfam" id="TIGR00254">
    <property type="entry name" value="GGDEF"/>
    <property type="match status" value="1"/>
</dbReference>
<protein>
    <recommendedName>
        <fullName evidence="1">diguanylate cyclase</fullName>
        <ecNumber evidence="1">2.7.7.65</ecNumber>
    </recommendedName>
</protein>
<comment type="catalytic activity">
    <reaction evidence="2">
        <text>2 GTP = 3',3'-c-di-GMP + 2 diphosphate</text>
        <dbReference type="Rhea" id="RHEA:24898"/>
        <dbReference type="ChEBI" id="CHEBI:33019"/>
        <dbReference type="ChEBI" id="CHEBI:37565"/>
        <dbReference type="ChEBI" id="CHEBI:58805"/>
        <dbReference type="EC" id="2.7.7.65"/>
    </reaction>
</comment>